<dbReference type="GeneID" id="107064598"/>
<dbReference type="Pfam" id="PF13855">
    <property type="entry name" value="LRR_8"/>
    <property type="match status" value="1"/>
</dbReference>
<dbReference type="InterPro" id="IPR032675">
    <property type="entry name" value="LRR_dom_sf"/>
</dbReference>
<dbReference type="InterPro" id="IPR001611">
    <property type="entry name" value="Leu-rich_rpt"/>
</dbReference>
<dbReference type="PROSITE" id="PS51450">
    <property type="entry name" value="LRR"/>
    <property type="match status" value="2"/>
</dbReference>
<evidence type="ECO:0000256" key="1">
    <source>
        <dbReference type="ARBA" id="ARBA00004162"/>
    </source>
</evidence>
<evidence type="ECO:0000256" key="2">
    <source>
        <dbReference type="ARBA" id="ARBA00022448"/>
    </source>
</evidence>
<evidence type="ECO:0000256" key="4">
    <source>
        <dbReference type="ARBA" id="ARBA00022614"/>
    </source>
</evidence>
<dbReference type="PANTHER" id="PTHR46473">
    <property type="entry name" value="GH08155P"/>
    <property type="match status" value="1"/>
</dbReference>
<evidence type="ECO:0000256" key="8">
    <source>
        <dbReference type="ARBA" id="ARBA00022989"/>
    </source>
</evidence>
<dbReference type="PRINTS" id="PR00019">
    <property type="entry name" value="LEURICHRPT"/>
</dbReference>
<reference evidence="15" key="1">
    <citation type="submission" date="2025-08" db="UniProtKB">
        <authorList>
            <consortium name="RefSeq"/>
        </authorList>
    </citation>
    <scope>IDENTIFICATION</scope>
    <source>
        <tissue evidence="15">Whole body</tissue>
    </source>
</reference>
<evidence type="ECO:0000256" key="10">
    <source>
        <dbReference type="ARBA" id="ARBA00023136"/>
    </source>
</evidence>
<evidence type="ECO:0000256" key="7">
    <source>
        <dbReference type="ARBA" id="ARBA00022737"/>
    </source>
</evidence>
<keyword evidence="8" id="KW-1133">Transmembrane helix</keyword>
<dbReference type="Proteomes" id="UP000694924">
    <property type="component" value="Unplaced"/>
</dbReference>
<protein>
    <submittedName>
        <fullName evidence="15">Leucine-rich repeat transmembrane neuronal protein 4</fullName>
    </submittedName>
</protein>
<evidence type="ECO:0000256" key="6">
    <source>
        <dbReference type="ARBA" id="ARBA00022729"/>
    </source>
</evidence>
<gene>
    <name evidence="15" type="primary">LOC107064598</name>
</gene>
<organism evidence="14 15">
    <name type="scientific">Polistes dominula</name>
    <name type="common">European paper wasp</name>
    <name type="synonym">Vespa dominula</name>
    <dbReference type="NCBI Taxonomy" id="743375"/>
    <lineage>
        <taxon>Eukaryota</taxon>
        <taxon>Metazoa</taxon>
        <taxon>Ecdysozoa</taxon>
        <taxon>Arthropoda</taxon>
        <taxon>Hexapoda</taxon>
        <taxon>Insecta</taxon>
        <taxon>Pterygota</taxon>
        <taxon>Neoptera</taxon>
        <taxon>Endopterygota</taxon>
        <taxon>Hymenoptera</taxon>
        <taxon>Apocrita</taxon>
        <taxon>Aculeata</taxon>
        <taxon>Vespoidea</taxon>
        <taxon>Vespidae</taxon>
        <taxon>Polistinae</taxon>
        <taxon>Polistini</taxon>
        <taxon>Polistes</taxon>
    </lineage>
</organism>
<evidence type="ECO:0000256" key="11">
    <source>
        <dbReference type="ARBA" id="ARBA00023157"/>
    </source>
</evidence>
<dbReference type="Gene3D" id="3.80.10.10">
    <property type="entry name" value="Ribonuclease Inhibitor"/>
    <property type="match status" value="1"/>
</dbReference>
<keyword evidence="2" id="KW-0813">Transport</keyword>
<keyword evidence="10" id="KW-0472">Membrane</keyword>
<proteinExistence type="predicted"/>
<dbReference type="InterPro" id="IPR003591">
    <property type="entry name" value="Leu-rich_rpt_typical-subtyp"/>
</dbReference>
<accession>A0ABM1HY98</accession>
<name>A0ABM1HY98_POLDO</name>
<dbReference type="SUPFAM" id="SSF52058">
    <property type="entry name" value="L domain-like"/>
    <property type="match status" value="1"/>
</dbReference>
<feature type="chain" id="PRO_5045821718" evidence="13">
    <location>
        <begin position="21"/>
        <end position="307"/>
    </location>
</feature>
<evidence type="ECO:0000256" key="5">
    <source>
        <dbReference type="ARBA" id="ARBA00022692"/>
    </source>
</evidence>
<evidence type="ECO:0000256" key="9">
    <source>
        <dbReference type="ARBA" id="ARBA00023065"/>
    </source>
</evidence>
<keyword evidence="14" id="KW-1185">Reference proteome</keyword>
<evidence type="ECO:0000256" key="13">
    <source>
        <dbReference type="SAM" id="SignalP"/>
    </source>
</evidence>
<keyword evidence="11" id="KW-1015">Disulfide bond</keyword>
<evidence type="ECO:0000256" key="12">
    <source>
        <dbReference type="ARBA" id="ARBA00023303"/>
    </source>
</evidence>
<keyword evidence="12" id="KW-0407">Ion channel</keyword>
<dbReference type="RefSeq" id="XP_015172935.1">
    <property type="nucleotide sequence ID" value="XM_015317449.1"/>
</dbReference>
<sequence>MNRIFFVLFYTFNLMVIALAKCTVNNYEEGFGNRVKCTNESLSKALDQGNNVVAAILIIHSDIRQLPKDTFIRYANTLVALNLQYCNIKDIDDDAFRGLTYIQKLSLSSNNISQVKDRWFRELSSLQQLDFSYNQIKTIQPLAFMALSNLRRLDLSENRLGCLENNVLQPLRSLDKLRFQGNPLTFECRAKLTLWLRDHGINYKIDPRGPEFWLDNVLWLCAVDDSIPLGDKNEQMVECVILNLFNQLRTVWTLPDSPSIPQQCSQARKDLTKCLVTGGHKSLTYSATNGGFIKNLLLQLRELKSSV</sequence>
<dbReference type="PANTHER" id="PTHR46473:SF10">
    <property type="entry name" value="LD45603P-RELATED"/>
    <property type="match status" value="1"/>
</dbReference>
<feature type="signal peptide" evidence="13">
    <location>
        <begin position="1"/>
        <end position="20"/>
    </location>
</feature>
<evidence type="ECO:0000313" key="15">
    <source>
        <dbReference type="RefSeq" id="XP_015172935.1"/>
    </source>
</evidence>
<keyword evidence="7" id="KW-0677">Repeat</keyword>
<keyword evidence="5 15" id="KW-0812">Transmembrane</keyword>
<evidence type="ECO:0000313" key="14">
    <source>
        <dbReference type="Proteomes" id="UP000694924"/>
    </source>
</evidence>
<comment type="subcellular location">
    <subcellularLocation>
        <location evidence="1">Cell membrane</location>
        <topology evidence="1">Single-pass membrane protein</topology>
    </subcellularLocation>
</comment>
<keyword evidence="4" id="KW-0433">Leucine-rich repeat</keyword>
<keyword evidence="9" id="KW-0406">Ion transport</keyword>
<keyword evidence="3" id="KW-1003">Cell membrane</keyword>
<dbReference type="InterPro" id="IPR051432">
    <property type="entry name" value="KCNMA1_auxiliary"/>
</dbReference>
<evidence type="ECO:0000256" key="3">
    <source>
        <dbReference type="ARBA" id="ARBA00022475"/>
    </source>
</evidence>
<dbReference type="SMART" id="SM00369">
    <property type="entry name" value="LRR_TYP"/>
    <property type="match status" value="4"/>
</dbReference>
<keyword evidence="6 13" id="KW-0732">Signal</keyword>